<dbReference type="EMBL" id="JAATIQ010000077">
    <property type="protein sequence ID" value="KAF4387676.1"/>
    <property type="molecule type" value="Genomic_DNA"/>
</dbReference>
<proteinExistence type="predicted"/>
<name>A0A7J6GXJ6_CANSA</name>
<evidence type="ECO:0000256" key="1">
    <source>
        <dbReference type="SAM" id="SignalP"/>
    </source>
</evidence>
<dbReference type="EMBL" id="JAATIP010000290">
    <property type="protein sequence ID" value="KAF4353737.1"/>
    <property type="molecule type" value="Genomic_DNA"/>
</dbReference>
<keyword evidence="1" id="KW-0732">Signal</keyword>
<dbReference type="Pfam" id="PF03181">
    <property type="entry name" value="BURP"/>
    <property type="match status" value="1"/>
</dbReference>
<reference evidence="5 6" key="1">
    <citation type="journal article" date="2020" name="bioRxiv">
        <title>Sequence and annotation of 42 cannabis genomes reveals extensive copy number variation in cannabinoid synthesis and pathogen resistance genes.</title>
        <authorList>
            <person name="Mckernan K.J."/>
            <person name="Helbert Y."/>
            <person name="Kane L.T."/>
            <person name="Ebling H."/>
            <person name="Zhang L."/>
            <person name="Liu B."/>
            <person name="Eaton Z."/>
            <person name="Mclaughlin S."/>
            <person name="Kingan S."/>
            <person name="Baybayan P."/>
            <person name="Concepcion G."/>
            <person name="Jordan M."/>
            <person name="Riva A."/>
            <person name="Barbazuk W."/>
            <person name="Harkins T."/>
        </authorList>
    </citation>
    <scope>NUCLEOTIDE SEQUENCE [LARGE SCALE GENOMIC DNA]</scope>
    <source>
        <strain evidence="5 6">cv. Jamaican Lion 4</strain>
        <strain evidence="4">Father</strain>
        <strain evidence="3">Mother</strain>
        <tissue evidence="4">Leaf</tissue>
    </source>
</reference>
<evidence type="ECO:0000313" key="5">
    <source>
        <dbReference type="Proteomes" id="UP000525078"/>
    </source>
</evidence>
<sequence>MGTFGVVIASRNFLIIHLLFFQLGYGNHHESISMMSRKYIQLPSESNIGNKIEEKAKTQHVQAHDHMMSHMEKMDPNLMIFFTTNDLKVGKTMPIYFPKKDPSTTPPRLLPLQEASSIPFSLNHLPYLLNRFSFTPQSPQGSAMEDTLKQCESRSIIGETKTCATSLESMLDFARGAFGLEDEISVVTTTHLTNLRVSLQNYTILDVPKQILGPNKMMVACHTMPYPYLVYYCHYQVSENRVYKILLGGENGDKVEAIAVCHMDTSQWSRNHVSFSVLGIEPGTLPVCHYFPEQNLVWIPKSKYI</sequence>
<dbReference type="InterPro" id="IPR044816">
    <property type="entry name" value="BURP"/>
</dbReference>
<dbReference type="Proteomes" id="UP000525078">
    <property type="component" value="Unassembled WGS sequence"/>
</dbReference>
<dbReference type="PANTHER" id="PTHR31236">
    <property type="entry name" value="BURP DOMAIN PROTEIN USPL1-LIKE"/>
    <property type="match status" value="1"/>
</dbReference>
<evidence type="ECO:0000313" key="6">
    <source>
        <dbReference type="Proteomes" id="UP000583929"/>
    </source>
</evidence>
<dbReference type="PROSITE" id="PS51277">
    <property type="entry name" value="BURP"/>
    <property type="match status" value="1"/>
</dbReference>
<feature type="signal peptide" evidence="1">
    <location>
        <begin position="1"/>
        <end position="26"/>
    </location>
</feature>
<evidence type="ECO:0000313" key="4">
    <source>
        <dbReference type="EMBL" id="KAF4387676.1"/>
    </source>
</evidence>
<dbReference type="Proteomes" id="UP000583929">
    <property type="component" value="Unassembled WGS sequence"/>
</dbReference>
<comment type="caution">
    <text evidence="4">The sequence shown here is derived from an EMBL/GenBank/DDBJ whole genome shotgun (WGS) entry which is preliminary data.</text>
</comment>
<organism evidence="4 6">
    <name type="scientific">Cannabis sativa</name>
    <name type="common">Hemp</name>
    <name type="synonym">Marijuana</name>
    <dbReference type="NCBI Taxonomy" id="3483"/>
    <lineage>
        <taxon>Eukaryota</taxon>
        <taxon>Viridiplantae</taxon>
        <taxon>Streptophyta</taxon>
        <taxon>Embryophyta</taxon>
        <taxon>Tracheophyta</taxon>
        <taxon>Spermatophyta</taxon>
        <taxon>Magnoliopsida</taxon>
        <taxon>eudicotyledons</taxon>
        <taxon>Gunneridae</taxon>
        <taxon>Pentapetalae</taxon>
        <taxon>rosids</taxon>
        <taxon>fabids</taxon>
        <taxon>Rosales</taxon>
        <taxon>Cannabaceae</taxon>
        <taxon>Cannabis</taxon>
    </lineage>
</organism>
<accession>A0A7J6GXJ6</accession>
<evidence type="ECO:0000259" key="2">
    <source>
        <dbReference type="PROSITE" id="PS51277"/>
    </source>
</evidence>
<dbReference type="SMART" id="SM01045">
    <property type="entry name" value="BURP"/>
    <property type="match status" value="1"/>
</dbReference>
<feature type="chain" id="PRO_5033593743" description="BURP domain-containing protein" evidence="1">
    <location>
        <begin position="27"/>
        <end position="305"/>
    </location>
</feature>
<gene>
    <name evidence="3" type="ORF">F8388_024306</name>
    <name evidence="4" type="ORF">G4B88_004003</name>
</gene>
<dbReference type="PANTHER" id="PTHR31236:SF32">
    <property type="entry name" value="BURP DOMAIN PROTEIN USPL1-LIKE"/>
    <property type="match status" value="1"/>
</dbReference>
<evidence type="ECO:0000313" key="3">
    <source>
        <dbReference type="EMBL" id="KAF4353737.1"/>
    </source>
</evidence>
<dbReference type="InterPro" id="IPR004873">
    <property type="entry name" value="BURP_dom"/>
</dbReference>
<dbReference type="AlphaFoldDB" id="A0A7J6GXJ6"/>
<keyword evidence="6" id="KW-1185">Reference proteome</keyword>
<protein>
    <recommendedName>
        <fullName evidence="2">BURP domain-containing protein</fullName>
    </recommendedName>
</protein>
<feature type="domain" description="BURP" evidence="2">
    <location>
        <begin position="81"/>
        <end position="301"/>
    </location>
</feature>